<comment type="catalytic activity">
    <reaction evidence="8">
        <text>L-seryl-[protein] + ATP = O-phospho-L-seryl-[protein] + ADP + H(+)</text>
        <dbReference type="Rhea" id="RHEA:17989"/>
        <dbReference type="Rhea" id="RHEA-COMP:9863"/>
        <dbReference type="Rhea" id="RHEA-COMP:11604"/>
        <dbReference type="ChEBI" id="CHEBI:15378"/>
        <dbReference type="ChEBI" id="CHEBI:29999"/>
        <dbReference type="ChEBI" id="CHEBI:30616"/>
        <dbReference type="ChEBI" id="CHEBI:83421"/>
        <dbReference type="ChEBI" id="CHEBI:456216"/>
        <dbReference type="EC" id="2.7.11.1"/>
    </reaction>
</comment>
<keyword evidence="6" id="KW-0067">ATP-binding</keyword>
<dbReference type="Proteomes" id="UP001189429">
    <property type="component" value="Unassembled WGS sequence"/>
</dbReference>
<evidence type="ECO:0000256" key="6">
    <source>
        <dbReference type="ARBA" id="ARBA00022840"/>
    </source>
</evidence>
<evidence type="ECO:0000256" key="3">
    <source>
        <dbReference type="ARBA" id="ARBA00022679"/>
    </source>
</evidence>
<dbReference type="PROSITE" id="PS00108">
    <property type="entry name" value="PROTEIN_KINASE_ST"/>
    <property type="match status" value="1"/>
</dbReference>
<keyword evidence="4" id="KW-0547">Nucleotide-binding</keyword>
<evidence type="ECO:0000256" key="2">
    <source>
        <dbReference type="ARBA" id="ARBA00022527"/>
    </source>
</evidence>
<gene>
    <name evidence="10" type="ORF">PCOR1329_LOCUS41608</name>
</gene>
<feature type="domain" description="Protein kinase" evidence="9">
    <location>
        <begin position="15"/>
        <end position="279"/>
    </location>
</feature>
<dbReference type="InterPro" id="IPR008271">
    <property type="entry name" value="Ser/Thr_kinase_AS"/>
</dbReference>
<comment type="catalytic activity">
    <reaction evidence="7">
        <text>L-threonyl-[protein] + ATP = O-phospho-L-threonyl-[protein] + ADP + H(+)</text>
        <dbReference type="Rhea" id="RHEA:46608"/>
        <dbReference type="Rhea" id="RHEA-COMP:11060"/>
        <dbReference type="Rhea" id="RHEA-COMP:11605"/>
        <dbReference type="ChEBI" id="CHEBI:15378"/>
        <dbReference type="ChEBI" id="CHEBI:30013"/>
        <dbReference type="ChEBI" id="CHEBI:30616"/>
        <dbReference type="ChEBI" id="CHEBI:61977"/>
        <dbReference type="ChEBI" id="CHEBI:456216"/>
        <dbReference type="EC" id="2.7.11.1"/>
    </reaction>
</comment>
<comment type="caution">
    <text evidence="10">The sequence shown here is derived from an EMBL/GenBank/DDBJ whole genome shotgun (WGS) entry which is preliminary data.</text>
</comment>
<keyword evidence="11" id="KW-1185">Reference proteome</keyword>
<dbReference type="PANTHER" id="PTHR24356:SF1">
    <property type="entry name" value="SERINE_THREONINE-PROTEIN KINASE GREATWALL"/>
    <property type="match status" value="1"/>
</dbReference>
<evidence type="ECO:0000256" key="5">
    <source>
        <dbReference type="ARBA" id="ARBA00022777"/>
    </source>
</evidence>
<keyword evidence="5" id="KW-0418">Kinase</keyword>
<dbReference type="Gene3D" id="1.10.510.10">
    <property type="entry name" value="Transferase(Phosphotransferase) domain 1"/>
    <property type="match status" value="1"/>
</dbReference>
<evidence type="ECO:0000313" key="10">
    <source>
        <dbReference type="EMBL" id="CAK0848721.1"/>
    </source>
</evidence>
<dbReference type="SUPFAM" id="SSF56112">
    <property type="entry name" value="Protein kinase-like (PK-like)"/>
    <property type="match status" value="1"/>
</dbReference>
<evidence type="ECO:0000256" key="1">
    <source>
        <dbReference type="ARBA" id="ARBA00012513"/>
    </source>
</evidence>
<dbReference type="PROSITE" id="PS50011">
    <property type="entry name" value="PROTEIN_KINASE_DOM"/>
    <property type="match status" value="1"/>
</dbReference>
<dbReference type="SMART" id="SM00220">
    <property type="entry name" value="S_TKc"/>
    <property type="match status" value="1"/>
</dbReference>
<evidence type="ECO:0000256" key="4">
    <source>
        <dbReference type="ARBA" id="ARBA00022741"/>
    </source>
</evidence>
<feature type="non-terminal residue" evidence="10">
    <location>
        <position position="290"/>
    </location>
</feature>
<dbReference type="InterPro" id="IPR050236">
    <property type="entry name" value="Ser_Thr_kinase_AGC"/>
</dbReference>
<evidence type="ECO:0000313" key="11">
    <source>
        <dbReference type="Proteomes" id="UP001189429"/>
    </source>
</evidence>
<dbReference type="InterPro" id="IPR011009">
    <property type="entry name" value="Kinase-like_dom_sf"/>
</dbReference>
<dbReference type="InterPro" id="IPR000719">
    <property type="entry name" value="Prot_kinase_dom"/>
</dbReference>
<reference evidence="10" key="1">
    <citation type="submission" date="2023-10" db="EMBL/GenBank/DDBJ databases">
        <authorList>
            <person name="Chen Y."/>
            <person name="Shah S."/>
            <person name="Dougan E. K."/>
            <person name="Thang M."/>
            <person name="Chan C."/>
        </authorList>
    </citation>
    <scope>NUCLEOTIDE SEQUENCE [LARGE SCALE GENOMIC DNA]</scope>
</reference>
<protein>
    <recommendedName>
        <fullName evidence="1">non-specific serine/threonine protein kinase</fullName>
        <ecNumber evidence="1">2.7.11.1</ecNumber>
    </recommendedName>
</protein>
<evidence type="ECO:0000259" key="9">
    <source>
        <dbReference type="PROSITE" id="PS50011"/>
    </source>
</evidence>
<evidence type="ECO:0000256" key="7">
    <source>
        <dbReference type="ARBA" id="ARBA00047899"/>
    </source>
</evidence>
<organism evidence="10 11">
    <name type="scientific">Prorocentrum cordatum</name>
    <dbReference type="NCBI Taxonomy" id="2364126"/>
    <lineage>
        <taxon>Eukaryota</taxon>
        <taxon>Sar</taxon>
        <taxon>Alveolata</taxon>
        <taxon>Dinophyceae</taxon>
        <taxon>Prorocentrales</taxon>
        <taxon>Prorocentraceae</taxon>
        <taxon>Prorocentrum</taxon>
    </lineage>
</organism>
<dbReference type="Pfam" id="PF00069">
    <property type="entry name" value="Pkinase"/>
    <property type="match status" value="1"/>
</dbReference>
<accession>A0ABN9TRE1</accession>
<evidence type="ECO:0000256" key="8">
    <source>
        <dbReference type="ARBA" id="ARBA00048679"/>
    </source>
</evidence>
<dbReference type="EMBL" id="CAUYUJ010015005">
    <property type="protein sequence ID" value="CAK0848721.1"/>
    <property type="molecule type" value="Genomic_DNA"/>
</dbReference>
<sequence length="290" mass="31565">MPTDGSGGSVNLSDFSSDDLLGTGSFCDVLRCSDSKTGRFYAMKMVPKKMSPVDQACVMEAHCLRRLADSPWVVSLLHEFDGPLQWVGILELCEGGELWALVQQCGCCAPGESAWLAAQMVEALAAVHDAGIVHRDVKCENYLLDSEGRVKIIDFGTARDTAHPEVKASQPVLLGPQYEHHVGTPNFMAPEVVHGRANDRRSDLWSLGCAVYQLVAGAPPFGARSPFLVLQKAQAGRLWLPERGCSAEEKDFIRSLAHAEPDRRLGAGQTREALQHELFRQVPSSAPGRT</sequence>
<dbReference type="PANTHER" id="PTHR24356">
    <property type="entry name" value="SERINE/THREONINE-PROTEIN KINASE"/>
    <property type="match status" value="1"/>
</dbReference>
<keyword evidence="3" id="KW-0808">Transferase</keyword>
<proteinExistence type="predicted"/>
<keyword evidence="2" id="KW-0723">Serine/threonine-protein kinase</keyword>
<dbReference type="EC" id="2.7.11.1" evidence="1"/>
<name>A0ABN9TRE1_9DINO</name>